<dbReference type="PANTHER" id="PTHR12596:SF2">
    <property type="entry name" value="EXPORTIN-7 ISOFORM X1"/>
    <property type="match status" value="1"/>
</dbReference>
<dbReference type="PROSITE" id="PS50929">
    <property type="entry name" value="ABC_TM1F"/>
    <property type="match status" value="1"/>
</dbReference>
<evidence type="ECO:0000256" key="7">
    <source>
        <dbReference type="ARBA" id="ARBA00022490"/>
    </source>
</evidence>
<dbReference type="PROSITE" id="PS00211">
    <property type="entry name" value="ABC_TRANSPORTER_1"/>
    <property type="match status" value="1"/>
</dbReference>
<dbReference type="Gene3D" id="3.40.50.300">
    <property type="entry name" value="P-loop containing nucleotide triphosphate hydrolases"/>
    <property type="match status" value="1"/>
</dbReference>
<evidence type="ECO:0000256" key="8">
    <source>
        <dbReference type="ARBA" id="ARBA00022692"/>
    </source>
</evidence>
<keyword evidence="13 17" id="KW-0472">Membrane</keyword>
<feature type="transmembrane region" description="Helical" evidence="17">
    <location>
        <begin position="187"/>
        <end position="208"/>
    </location>
</feature>
<dbReference type="Pfam" id="PF00664">
    <property type="entry name" value="ABC_membrane"/>
    <property type="match status" value="1"/>
</dbReference>
<comment type="caution">
    <text evidence="20">The sequence shown here is derived from an EMBL/GenBank/DDBJ whole genome shotgun (WGS) entry which is preliminary data.</text>
</comment>
<dbReference type="GO" id="GO:0005737">
    <property type="term" value="C:cytoplasm"/>
    <property type="evidence" value="ECO:0007669"/>
    <property type="project" value="UniProtKB-SubCell"/>
</dbReference>
<feature type="region of interest" description="Disordered" evidence="16">
    <location>
        <begin position="1181"/>
        <end position="1208"/>
    </location>
</feature>
<evidence type="ECO:0000256" key="13">
    <source>
        <dbReference type="ARBA" id="ARBA00023136"/>
    </source>
</evidence>
<keyword evidence="6" id="KW-0813">Transport</keyword>
<proteinExistence type="inferred from homology"/>
<dbReference type="InterPro" id="IPR016024">
    <property type="entry name" value="ARM-type_fold"/>
</dbReference>
<evidence type="ECO:0000259" key="19">
    <source>
        <dbReference type="PROSITE" id="PS50929"/>
    </source>
</evidence>
<sequence>MVVKQHAYQDVAAKLFGHLHSLSMNYHLTKKTGKVLRCLDRGSTSTDNIVNVIFFRLLPTFVELVVVSIVFIFSFKEKILSVVTIIGVVLYVVITAMGTRIRLRFKKQTNEHDNQASEKAVDSLVNFETVKYFCTEDYELARYMSSIFLYQKSQLSTRGLMNAIVVAQQLIQQTCLGVCLLISARNIFYGVMTVGDFVAVTVYITNIFKPLDSLGNIYNTIVQSFVDMENLVELLRIQPEVQDKPGAPALEASATASTVTFSNVCFRYPSQPVANGLKNVSFTVPTGQTVAIVGSTGSGKTTISRLLFRFYDVLSGKICINGQDIASVRQKSLRRSIGIVPQDTVMFNDTIRYNLTYGHRHCTEEELVAAVKVANIYDFIMSLSNQFDSQIGERGLKLSGGEKQRIAIARLVLKNPSVVVLDEATSSLDTVTEQSIHQALNVACEGRTTIIIAHRLSTVRHADNIIVLEKGRIVETGSHAQLLEQGGRTYLAALKTNTALGSNHSLWFHLIQSEDVEENCIYVNELVKDTRCVSCPAACNLQDADVAETGGEKAAGNRPLIPAQHGRQPAARAGDAVPRAVRERQRAGARACAAGGAHPAELGRVHPAVPVRAGQLVVALRAAGGQHQPHQAHHLALEQLHHAAARRHPCVRRVAAANSPSTNVNYCHLVSLQLLLLPGNYVLGYLAQKGPTLEKFVTTSLIQMVCRLTKYGWFDDEQHREIVAEVTKFLQATVDHCVIGLQTLSELVTEMNLPVAGRNITFHRKIAVSFREDSLFKIFQVALTSIKQLQMHNIRGATPQQEARMGDQALALLVKCLSFDFIGTNPDESSEETGSLQVPTSWRSVIQDPDTLQLLFDFYKTTNPPNTSKCLEALMLFASVRRNLFSPDKERSVYLAHLLKGICTILRAQEGLSDQQNYHEFCRLIGRLKSNYQLSELMKTESFQEWMDLTPDFTIKSFRQWQWSANSTHYLLALWARLVAALPYVRADSVPSSPNSGAISFLDTRVPQVIQAYLQSRLDSAEQCALDDTLDNPLDDEGGLYEQLEKLPTLCHFNYRQTGEYIVSVLDPILNQYAEACSILDQSGGAAIPPQQQQQLESMENQAAWLVYAIGAIIGGQTYSSTSTEGDELVDADLSQRVFRAMQLTEHRIIASGGQTMPSVHFELSLLYYFSSFRKSYIGEQHGMPSAPTPSSSMQPASAGSASSPIMAPSESAMSSKHKAYMRMFERLGLGDHTVVVNMMVTKVGNNLKFWGETEVVISKTLALFFEVASGYSSGKLLLGLETVQYLIGNHTAEEFPFLAIPMNTRHRTTFHSTIARLIFTTAFDESSERFERFMEPIENVLNQLLQTPNYRVPEVREAVIGVCRDLRGIVQQTHNRRTYSCIFDLLYPAYFPVFVRAADELYDHPAVTTALLKFLQELAYNKAQRVTFDQSSASGILLFRELSSVVVAYGRRIQPVPAGKNPYGDKYKGVALCLGILYRALGGNYVNFGVFQLYNDKSLENALEIALQLVLSIPHEDLMHYPKVKNAYFFFLEILFRNQLASVVALEDGIFRQLVQSLHEGMNSYDLAIAAQCATAVDHLASLYFQEMKKKRDTPVKHALRAHVQGSPNMWSTLLAALLDILVYGEVNSQWALSRPILSLTLCSEEALTNYQQSLSSSQPPENRAQIEEAFAALFADVRPNLEAANRDKFTQRLGQFRNTLRGFLTIQ</sequence>
<evidence type="ECO:0000256" key="3">
    <source>
        <dbReference type="ARBA" id="ARBA00004496"/>
    </source>
</evidence>
<dbReference type="InterPro" id="IPR017871">
    <property type="entry name" value="ABC_transporter-like_CS"/>
</dbReference>
<dbReference type="OrthoDB" id="244158at2759"/>
<accession>A0A9W6U5U9</accession>
<evidence type="ECO:0000256" key="17">
    <source>
        <dbReference type="SAM" id="Phobius"/>
    </source>
</evidence>
<dbReference type="FunFam" id="1.25.10.10:FF:000158">
    <property type="entry name" value="ARM repeat superfamily protein"/>
    <property type="match status" value="1"/>
</dbReference>
<dbReference type="InterPro" id="IPR036640">
    <property type="entry name" value="ABC1_TM_sf"/>
</dbReference>
<keyword evidence="9" id="KW-0547">Nucleotide-binding</keyword>
<dbReference type="InterPro" id="IPR057947">
    <property type="entry name" value="TPR_XPO7/RBP17"/>
</dbReference>
<dbReference type="GO" id="GO:0006611">
    <property type="term" value="P:protein export from nucleus"/>
    <property type="evidence" value="ECO:0007669"/>
    <property type="project" value="TreeGrafter"/>
</dbReference>
<feature type="domain" description="ABC transmembrane type-1" evidence="19">
    <location>
        <begin position="1"/>
        <end position="223"/>
    </location>
</feature>
<dbReference type="InterPro" id="IPR027417">
    <property type="entry name" value="P-loop_NTPase"/>
</dbReference>
<feature type="compositionally biased region" description="Polar residues" evidence="16">
    <location>
        <begin position="1189"/>
        <end position="1204"/>
    </location>
</feature>
<evidence type="ECO:0000256" key="11">
    <source>
        <dbReference type="ARBA" id="ARBA00022927"/>
    </source>
</evidence>
<evidence type="ECO:0000256" key="5">
    <source>
        <dbReference type="ARBA" id="ARBA00011054"/>
    </source>
</evidence>
<dbReference type="InterPro" id="IPR011989">
    <property type="entry name" value="ARM-like"/>
</dbReference>
<comment type="similarity">
    <text evidence="15">Belongs to the ABC transporter superfamily. ABCB family. Heavy Metal importer (TC 3.A.1.210) subfamily.</text>
</comment>
<dbReference type="GO" id="GO:0005643">
    <property type="term" value="C:nuclear pore"/>
    <property type="evidence" value="ECO:0007669"/>
    <property type="project" value="TreeGrafter"/>
</dbReference>
<dbReference type="FunFam" id="3.40.50.300:FF:000287">
    <property type="entry name" value="Multidrug ABC transporter ATP-binding protein"/>
    <property type="match status" value="1"/>
</dbReference>
<organism evidence="20 21">
    <name type="scientific">Phytophthora lilii</name>
    <dbReference type="NCBI Taxonomy" id="2077276"/>
    <lineage>
        <taxon>Eukaryota</taxon>
        <taxon>Sar</taxon>
        <taxon>Stramenopiles</taxon>
        <taxon>Oomycota</taxon>
        <taxon>Peronosporomycetes</taxon>
        <taxon>Peronosporales</taxon>
        <taxon>Peronosporaceae</taxon>
        <taxon>Phytophthora</taxon>
    </lineage>
</organism>
<evidence type="ECO:0000259" key="18">
    <source>
        <dbReference type="PROSITE" id="PS50893"/>
    </source>
</evidence>
<dbReference type="InterPro" id="IPR003439">
    <property type="entry name" value="ABC_transporter-like_ATP-bd"/>
</dbReference>
<keyword evidence="7" id="KW-0963">Cytoplasm</keyword>
<dbReference type="GO" id="GO:0005049">
    <property type="term" value="F:nuclear export signal receptor activity"/>
    <property type="evidence" value="ECO:0007669"/>
    <property type="project" value="InterPro"/>
</dbReference>
<dbReference type="Gene3D" id="1.25.10.10">
    <property type="entry name" value="Leucine-rich Repeat Variant"/>
    <property type="match status" value="2"/>
</dbReference>
<keyword evidence="21" id="KW-1185">Reference proteome</keyword>
<keyword evidence="8 17" id="KW-0812">Transmembrane</keyword>
<dbReference type="EMBL" id="BSXW01000606">
    <property type="protein sequence ID" value="GMF26450.1"/>
    <property type="molecule type" value="Genomic_DNA"/>
</dbReference>
<keyword evidence="12 17" id="KW-1133">Transmembrane helix</keyword>
<evidence type="ECO:0000256" key="6">
    <source>
        <dbReference type="ARBA" id="ARBA00022448"/>
    </source>
</evidence>
<reference evidence="20" key="1">
    <citation type="submission" date="2023-04" db="EMBL/GenBank/DDBJ databases">
        <title>Phytophthora lilii NBRC 32176.</title>
        <authorList>
            <person name="Ichikawa N."/>
            <person name="Sato H."/>
            <person name="Tonouchi N."/>
        </authorList>
    </citation>
    <scope>NUCLEOTIDE SEQUENCE</scope>
    <source>
        <strain evidence="20">NBRC 32176</strain>
    </source>
</reference>
<name>A0A9W6U5U9_9STRA</name>
<dbReference type="SUPFAM" id="SSF48371">
    <property type="entry name" value="ARM repeat"/>
    <property type="match status" value="1"/>
</dbReference>
<dbReference type="GO" id="GO:0016887">
    <property type="term" value="F:ATP hydrolysis activity"/>
    <property type="evidence" value="ECO:0007669"/>
    <property type="project" value="InterPro"/>
</dbReference>
<evidence type="ECO:0000256" key="2">
    <source>
        <dbReference type="ARBA" id="ARBA00004141"/>
    </source>
</evidence>
<protein>
    <submittedName>
        <fullName evidence="20">Unnamed protein product</fullName>
    </submittedName>
</protein>
<dbReference type="InterPro" id="IPR003593">
    <property type="entry name" value="AAA+_ATPase"/>
</dbReference>
<comment type="subcellular location">
    <subcellularLocation>
        <location evidence="3">Cytoplasm</location>
    </subcellularLocation>
    <subcellularLocation>
        <location evidence="2">Membrane</location>
        <topology evidence="2">Multi-pass membrane protein</topology>
    </subcellularLocation>
    <subcellularLocation>
        <location evidence="1">Nucleus</location>
    </subcellularLocation>
</comment>
<evidence type="ECO:0000256" key="15">
    <source>
        <dbReference type="ARBA" id="ARBA00024363"/>
    </source>
</evidence>
<dbReference type="SUPFAM" id="SSF52540">
    <property type="entry name" value="P-loop containing nucleoside triphosphate hydrolases"/>
    <property type="match status" value="1"/>
</dbReference>
<evidence type="ECO:0000256" key="12">
    <source>
        <dbReference type="ARBA" id="ARBA00022989"/>
    </source>
</evidence>
<dbReference type="GO" id="GO:0005524">
    <property type="term" value="F:ATP binding"/>
    <property type="evidence" value="ECO:0007669"/>
    <property type="project" value="UniProtKB-KW"/>
</dbReference>
<evidence type="ECO:0000313" key="20">
    <source>
        <dbReference type="EMBL" id="GMF26450.1"/>
    </source>
</evidence>
<feature type="transmembrane region" description="Helical" evidence="17">
    <location>
        <begin position="53"/>
        <end position="73"/>
    </location>
</feature>
<dbReference type="PANTHER" id="PTHR12596">
    <property type="entry name" value="EXPORTIN 4,7-RELATED"/>
    <property type="match status" value="1"/>
</dbReference>
<dbReference type="InterPro" id="IPR011527">
    <property type="entry name" value="ABC1_TM_dom"/>
</dbReference>
<evidence type="ECO:0000256" key="4">
    <source>
        <dbReference type="ARBA" id="ARBA00009466"/>
    </source>
</evidence>
<feature type="transmembrane region" description="Helical" evidence="17">
    <location>
        <begin position="79"/>
        <end position="98"/>
    </location>
</feature>
<evidence type="ECO:0000256" key="9">
    <source>
        <dbReference type="ARBA" id="ARBA00022741"/>
    </source>
</evidence>
<evidence type="ECO:0000256" key="14">
    <source>
        <dbReference type="ARBA" id="ARBA00023242"/>
    </source>
</evidence>
<dbReference type="PROSITE" id="PS50893">
    <property type="entry name" value="ABC_TRANSPORTER_2"/>
    <property type="match status" value="1"/>
</dbReference>
<keyword evidence="11" id="KW-0653">Protein transport</keyword>
<evidence type="ECO:0000256" key="10">
    <source>
        <dbReference type="ARBA" id="ARBA00022840"/>
    </source>
</evidence>
<keyword evidence="10" id="KW-0067">ATP-binding</keyword>
<gene>
    <name evidence="20" type="ORF">Plil01_001099900</name>
</gene>
<feature type="region of interest" description="Disordered" evidence="16">
    <location>
        <begin position="550"/>
        <end position="580"/>
    </location>
</feature>
<dbReference type="SMART" id="SM00382">
    <property type="entry name" value="AAA"/>
    <property type="match status" value="1"/>
</dbReference>
<evidence type="ECO:0000313" key="21">
    <source>
        <dbReference type="Proteomes" id="UP001165083"/>
    </source>
</evidence>
<dbReference type="FunFam" id="1.25.10.10:FF:000520">
    <property type="entry name" value="Exportin-7-A"/>
    <property type="match status" value="1"/>
</dbReference>
<keyword evidence="14" id="KW-0539">Nucleus</keyword>
<feature type="domain" description="ABC transporter" evidence="18">
    <location>
        <begin position="259"/>
        <end position="495"/>
    </location>
</feature>
<dbReference type="InterPro" id="IPR044189">
    <property type="entry name" value="XPO4/7-like"/>
</dbReference>
<dbReference type="SUPFAM" id="SSF90123">
    <property type="entry name" value="ABC transporter transmembrane region"/>
    <property type="match status" value="1"/>
</dbReference>
<dbReference type="Gene3D" id="1.20.1560.10">
    <property type="entry name" value="ABC transporter type 1, transmembrane domain"/>
    <property type="match status" value="1"/>
</dbReference>
<dbReference type="Proteomes" id="UP001165083">
    <property type="component" value="Unassembled WGS sequence"/>
</dbReference>
<evidence type="ECO:0000256" key="16">
    <source>
        <dbReference type="SAM" id="MobiDB-lite"/>
    </source>
</evidence>
<dbReference type="Pfam" id="PF25795">
    <property type="entry name" value="TPR_XPO7"/>
    <property type="match status" value="1"/>
</dbReference>
<dbReference type="GO" id="GO:0016020">
    <property type="term" value="C:membrane"/>
    <property type="evidence" value="ECO:0007669"/>
    <property type="project" value="UniProtKB-SubCell"/>
</dbReference>
<comment type="similarity">
    <text evidence="4">Belongs to the exportin family.</text>
</comment>
<comment type="similarity">
    <text evidence="5">Belongs to the ABC transporter superfamily. ABCF family. EF3 subfamily.</text>
</comment>
<dbReference type="GO" id="GO:0140359">
    <property type="term" value="F:ABC-type transporter activity"/>
    <property type="evidence" value="ECO:0007669"/>
    <property type="project" value="InterPro"/>
</dbReference>
<evidence type="ECO:0000256" key="1">
    <source>
        <dbReference type="ARBA" id="ARBA00004123"/>
    </source>
</evidence>
<dbReference type="Pfam" id="PF00005">
    <property type="entry name" value="ABC_tran"/>
    <property type="match status" value="1"/>
</dbReference>